<dbReference type="Gene3D" id="2.130.10.10">
    <property type="entry name" value="YVTN repeat-like/Quinoprotein amine dehydrogenase"/>
    <property type="match status" value="3"/>
</dbReference>
<feature type="region of interest" description="Disordered" evidence="6">
    <location>
        <begin position="822"/>
        <end position="965"/>
    </location>
</feature>
<feature type="domain" description="WDHD1/CFT4 second beta-propeller" evidence="7">
    <location>
        <begin position="425"/>
        <end position="707"/>
    </location>
</feature>
<dbReference type="GO" id="GO:0043596">
    <property type="term" value="C:nuclear replication fork"/>
    <property type="evidence" value="ECO:0007669"/>
    <property type="project" value="TreeGrafter"/>
</dbReference>
<dbReference type="PANTHER" id="PTHR19932">
    <property type="entry name" value="WD REPEAT AND HMG-BOX DNA BINDING PROTEIN"/>
    <property type="match status" value="1"/>
</dbReference>
<evidence type="ECO:0000259" key="7">
    <source>
        <dbReference type="Pfam" id="PF12341"/>
    </source>
</evidence>
<dbReference type="Pfam" id="PF24817">
    <property type="entry name" value="WD40_WDHD1_1st"/>
    <property type="match status" value="1"/>
</dbReference>
<dbReference type="InterPro" id="IPR036322">
    <property type="entry name" value="WD40_repeat_dom_sf"/>
</dbReference>
<evidence type="ECO:0000259" key="9">
    <source>
        <dbReference type="Pfam" id="PF24817"/>
    </source>
</evidence>
<feature type="compositionally biased region" description="Basic and acidic residues" evidence="6">
    <location>
        <begin position="911"/>
        <end position="921"/>
    </location>
</feature>
<accession>A0A7N0RC00</accession>
<protein>
    <recommendedName>
        <fullName evidence="12">WD repeat and HMG-box DNA-binding protein 1</fullName>
    </recommendedName>
</protein>
<dbReference type="InterPro" id="IPR022100">
    <property type="entry name" value="WDHD1/CFT4_beta-prop_2nd"/>
</dbReference>
<evidence type="ECO:0000256" key="3">
    <source>
        <dbReference type="ARBA" id="ARBA00022737"/>
    </source>
</evidence>
<dbReference type="InterPro" id="IPR048591">
    <property type="entry name" value="WDHD1/CFT4_hel"/>
</dbReference>
<dbReference type="EnsemblPlants" id="Kaladp0008s0165.1.v1.1">
    <property type="protein sequence ID" value="Kaladp0008s0165.1.v1.1"/>
    <property type="gene ID" value="Kaladp0008s0165.v1.1"/>
</dbReference>
<evidence type="ECO:0000256" key="4">
    <source>
        <dbReference type="ARBA" id="ARBA00023242"/>
    </source>
</evidence>
<dbReference type="InterPro" id="IPR019775">
    <property type="entry name" value="WD40_repeat_CS"/>
</dbReference>
<dbReference type="GO" id="GO:0006261">
    <property type="term" value="P:DNA-templated DNA replication"/>
    <property type="evidence" value="ECO:0007669"/>
    <property type="project" value="TreeGrafter"/>
</dbReference>
<feature type="compositionally biased region" description="Basic and acidic residues" evidence="6">
    <location>
        <begin position="888"/>
        <end position="901"/>
    </location>
</feature>
<reference evidence="10" key="1">
    <citation type="submission" date="2021-01" db="UniProtKB">
        <authorList>
            <consortium name="EnsemblPlants"/>
        </authorList>
    </citation>
    <scope>IDENTIFICATION</scope>
</reference>
<proteinExistence type="predicted"/>
<dbReference type="Pfam" id="PF20946">
    <property type="entry name" value="Ctf4_C"/>
    <property type="match status" value="1"/>
</dbReference>
<feature type="compositionally biased region" description="Basic and acidic residues" evidence="6">
    <location>
        <begin position="953"/>
        <end position="965"/>
    </location>
</feature>
<evidence type="ECO:0000313" key="11">
    <source>
        <dbReference type="Proteomes" id="UP000594263"/>
    </source>
</evidence>
<comment type="subcellular location">
    <subcellularLocation>
        <location evidence="1">Nucleus</location>
    </subcellularLocation>
</comment>
<name>A0A7N0RC00_KALFE</name>
<feature type="compositionally biased region" description="Polar residues" evidence="6">
    <location>
        <begin position="824"/>
        <end position="838"/>
    </location>
</feature>
<evidence type="ECO:0000256" key="1">
    <source>
        <dbReference type="ARBA" id="ARBA00004123"/>
    </source>
</evidence>
<feature type="domain" description="WDHD1 first WD40" evidence="9">
    <location>
        <begin position="25"/>
        <end position="307"/>
    </location>
</feature>
<dbReference type="Gramene" id="Kaladp0008s0165.1.v1.1">
    <property type="protein sequence ID" value="Kaladp0008s0165.1.v1.1"/>
    <property type="gene ID" value="Kaladp0008s0165.v1.1"/>
</dbReference>
<dbReference type="PROSITE" id="PS50082">
    <property type="entry name" value="WD_REPEATS_2"/>
    <property type="match status" value="3"/>
</dbReference>
<feature type="repeat" description="WD" evidence="5">
    <location>
        <begin position="144"/>
        <end position="185"/>
    </location>
</feature>
<keyword evidence="4" id="KW-0539">Nucleus</keyword>
<keyword evidence="11" id="KW-1185">Reference proteome</keyword>
<evidence type="ECO:0000256" key="2">
    <source>
        <dbReference type="ARBA" id="ARBA00022574"/>
    </source>
</evidence>
<dbReference type="GO" id="GO:0040029">
    <property type="term" value="P:epigenetic regulation of gene expression"/>
    <property type="evidence" value="ECO:0007669"/>
    <property type="project" value="EnsemblPlants"/>
</dbReference>
<evidence type="ECO:0000256" key="6">
    <source>
        <dbReference type="SAM" id="MobiDB-lite"/>
    </source>
</evidence>
<dbReference type="InterPro" id="IPR057646">
    <property type="entry name" value="WD40_WDHD1_1st"/>
</dbReference>
<feature type="repeat" description="WD" evidence="5">
    <location>
        <begin position="60"/>
        <end position="101"/>
    </location>
</feature>
<organism evidence="10 11">
    <name type="scientific">Kalanchoe fedtschenkoi</name>
    <name type="common">Lavender scallops</name>
    <name type="synonym">South American air plant</name>
    <dbReference type="NCBI Taxonomy" id="63787"/>
    <lineage>
        <taxon>Eukaryota</taxon>
        <taxon>Viridiplantae</taxon>
        <taxon>Streptophyta</taxon>
        <taxon>Embryophyta</taxon>
        <taxon>Tracheophyta</taxon>
        <taxon>Spermatophyta</taxon>
        <taxon>Magnoliopsida</taxon>
        <taxon>eudicotyledons</taxon>
        <taxon>Gunneridae</taxon>
        <taxon>Pentapetalae</taxon>
        <taxon>Saxifragales</taxon>
        <taxon>Crassulaceae</taxon>
        <taxon>Kalanchoe</taxon>
    </lineage>
</organism>
<keyword evidence="3" id="KW-0677">Repeat</keyword>
<evidence type="ECO:0000313" key="10">
    <source>
        <dbReference type="EnsemblPlants" id="Kaladp0008s0165.1.v1.1"/>
    </source>
</evidence>
<feature type="repeat" description="WD" evidence="5">
    <location>
        <begin position="236"/>
        <end position="277"/>
    </location>
</feature>
<dbReference type="GO" id="GO:0003682">
    <property type="term" value="F:chromatin binding"/>
    <property type="evidence" value="ECO:0007669"/>
    <property type="project" value="TreeGrafter"/>
</dbReference>
<evidence type="ECO:0000259" key="8">
    <source>
        <dbReference type="Pfam" id="PF20946"/>
    </source>
</evidence>
<dbReference type="Pfam" id="PF12341">
    <property type="entry name" value="Mcl1_mid"/>
    <property type="match status" value="1"/>
</dbReference>
<dbReference type="GO" id="GO:0000278">
    <property type="term" value="P:mitotic cell cycle"/>
    <property type="evidence" value="ECO:0007669"/>
    <property type="project" value="TreeGrafter"/>
</dbReference>
<dbReference type="PANTHER" id="PTHR19932:SF10">
    <property type="entry name" value="WD REPEAT AND HMG-BOX DNA-BINDING PROTEIN 1"/>
    <property type="match status" value="1"/>
</dbReference>
<dbReference type="CDD" id="cd00200">
    <property type="entry name" value="WD40"/>
    <property type="match status" value="1"/>
</dbReference>
<feature type="domain" description="WDHD1/CFT4 helical bundle" evidence="8">
    <location>
        <begin position="717"/>
        <end position="821"/>
    </location>
</feature>
<dbReference type="PROSITE" id="PS00678">
    <property type="entry name" value="WD_REPEATS_1"/>
    <property type="match status" value="1"/>
</dbReference>
<dbReference type="GO" id="GO:0006281">
    <property type="term" value="P:DNA repair"/>
    <property type="evidence" value="ECO:0007669"/>
    <property type="project" value="TreeGrafter"/>
</dbReference>
<dbReference type="OMA" id="RYAHTNG"/>
<dbReference type="SMART" id="SM00320">
    <property type="entry name" value="WD40"/>
    <property type="match status" value="7"/>
</dbReference>
<dbReference type="AlphaFoldDB" id="A0A7N0RC00"/>
<sequence>MAMKIRRVKLREAHSKINGAKSFCCVLWDNEAKHIVTSSSSESVIAVHDPLLPSASPKILRHHSDGVTALSLSPNSTCLASGSIDRSVKLYKFPGGEFQTNVTRFTLPIRVLAFNKSGSILAAAGDDEGIKLINTIDGSIARVLKGHRGSVTGVEFDPNSEYLASVDSIGTVIIWELLSGTAVHTLKSIAPDTGLDFSALNVLCWSPDGETLAVPGLRNDVVIYDRDTAEKLYSLRGDHMQRICFLAWSPNGQYMATSGIDQQLLIWEVDQRQDICRHTFDETICCMAWKPTGNSLAVIDVMGNYGVWDSVIPSSMKSPTEGLLDLKYKNSNGLLFIDEEDQDLSASCSLSDLGGGSHGDSIETSRKRIRKSYAYDARLEVDDVDEVDTLTKTESHRAVHPKKSASNGNGRCGTVLASAGINMQEAFQPGFTPSQPGKRHFLCYNMLGCITTRENDGCSHVEIEFHDTGRGPRVPSMTDYFGFSMAALNEYGSVFASEMKGNNKISTLMYRPFSSWANNSEWSMRFEGEEVKAVALGTGWVAAVTSLNFLRIFTEGGLQRSILSLDGPVVTAAGLRDQLAVVTHASHCLPSGDQMLEFRLFNIRKGTLSLRGNLPLTPGSFLNWFGFSEEGYLSYYDSKGSLRMYTNQFGGSWFPIFSSIKTKTNNNYWVVGLNAKKLFCIVCKSPDLYPQVMPKPVLTLLDFSFPLASSDLGAEGLENEFMLNNLHLSQIETKIEEMASTGKDTAALDDEAFDVEAAQDKCILKLISYCCNGDKLVRATELVKHLSMEKSVKGAIKLVTTMKLPNLAERFSSILEERMRENANESNDMTTLRSSEFTNPEVASHTMPTCPKSSEGEENIKSVSPMLVKKSSLEDDGNVKQSNSSGNCKDKSERMDKRMSVREGASASNIRNREDQPKRTIEVANRVEISRPSNPFAKSVSGTNQKSSSLLESLKKMKAEGNFKN</sequence>
<evidence type="ECO:0008006" key="12">
    <source>
        <dbReference type="Google" id="ProtNLM"/>
    </source>
</evidence>
<dbReference type="Proteomes" id="UP000594263">
    <property type="component" value="Unplaced"/>
</dbReference>
<dbReference type="GO" id="GO:0009733">
    <property type="term" value="P:response to auxin"/>
    <property type="evidence" value="ECO:0007669"/>
    <property type="project" value="EnsemblPlants"/>
</dbReference>
<dbReference type="InterPro" id="IPR015943">
    <property type="entry name" value="WD40/YVTN_repeat-like_dom_sf"/>
</dbReference>
<dbReference type="SUPFAM" id="SSF50978">
    <property type="entry name" value="WD40 repeat-like"/>
    <property type="match status" value="1"/>
</dbReference>
<evidence type="ECO:0000256" key="5">
    <source>
        <dbReference type="PROSITE-ProRule" id="PRU00221"/>
    </source>
</evidence>
<dbReference type="InterPro" id="IPR001680">
    <property type="entry name" value="WD40_rpt"/>
</dbReference>
<keyword evidence="2 5" id="KW-0853">WD repeat</keyword>
<dbReference type="PROSITE" id="PS50294">
    <property type="entry name" value="WD_REPEATS_REGION"/>
    <property type="match status" value="3"/>
</dbReference>